<gene>
    <name evidence="2" type="ORF">Lalb_Chr03g0040451</name>
</gene>
<accession>A0A6A4QWF4</accession>
<dbReference type="AlphaFoldDB" id="A0A6A4QWF4"/>
<evidence type="ECO:0000256" key="1">
    <source>
        <dbReference type="SAM" id="SignalP"/>
    </source>
</evidence>
<name>A0A6A4QWF4_LUPAL</name>
<dbReference type="OrthoDB" id="2014869at2759"/>
<feature type="signal peptide" evidence="1">
    <location>
        <begin position="1"/>
        <end position="27"/>
    </location>
</feature>
<proteinExistence type="predicted"/>
<sequence>MGWSILCLKLLVSSFFLLTLFLNVVHANKKCYIAYLGVHSHGSTPSLIDLEIATYSHYDLVASILGRYQII</sequence>
<comment type="caution">
    <text evidence="2">The sequence shown here is derived from an EMBL/GenBank/DDBJ whole genome shotgun (WGS) entry which is preliminary data.</text>
</comment>
<feature type="chain" id="PRO_5025349876" evidence="1">
    <location>
        <begin position="28"/>
        <end position="71"/>
    </location>
</feature>
<keyword evidence="3" id="KW-1185">Reference proteome</keyword>
<dbReference type="EMBL" id="WOCE01000003">
    <property type="protein sequence ID" value="KAE9617899.1"/>
    <property type="molecule type" value="Genomic_DNA"/>
</dbReference>
<evidence type="ECO:0000313" key="3">
    <source>
        <dbReference type="Proteomes" id="UP000447434"/>
    </source>
</evidence>
<reference evidence="3" key="1">
    <citation type="journal article" date="2020" name="Nat. Commun.">
        <title>Genome sequence of the cluster root forming white lupin.</title>
        <authorList>
            <person name="Hufnagel B."/>
            <person name="Marques A."/>
            <person name="Soriano A."/>
            <person name="Marques L."/>
            <person name="Divol F."/>
            <person name="Doumas P."/>
            <person name="Sallet E."/>
            <person name="Mancinotti D."/>
            <person name="Carrere S."/>
            <person name="Marande W."/>
            <person name="Arribat S."/>
            <person name="Keller J."/>
            <person name="Huneau C."/>
            <person name="Blein T."/>
            <person name="Aime D."/>
            <person name="Laguerre M."/>
            <person name="Taylor J."/>
            <person name="Schubert V."/>
            <person name="Nelson M."/>
            <person name="Geu-Flores F."/>
            <person name="Crespi M."/>
            <person name="Gallardo-Guerrero K."/>
            <person name="Delaux P.-M."/>
            <person name="Salse J."/>
            <person name="Berges H."/>
            <person name="Guyot R."/>
            <person name="Gouzy J."/>
            <person name="Peret B."/>
        </authorList>
    </citation>
    <scope>NUCLEOTIDE SEQUENCE [LARGE SCALE GENOMIC DNA]</scope>
    <source>
        <strain evidence="3">cv. Amiga</strain>
    </source>
</reference>
<evidence type="ECO:0000313" key="2">
    <source>
        <dbReference type="EMBL" id="KAE9617899.1"/>
    </source>
</evidence>
<dbReference type="Proteomes" id="UP000447434">
    <property type="component" value="Chromosome 3"/>
</dbReference>
<keyword evidence="1" id="KW-0732">Signal</keyword>
<organism evidence="2 3">
    <name type="scientific">Lupinus albus</name>
    <name type="common">White lupine</name>
    <name type="synonym">Lupinus termis</name>
    <dbReference type="NCBI Taxonomy" id="3870"/>
    <lineage>
        <taxon>Eukaryota</taxon>
        <taxon>Viridiplantae</taxon>
        <taxon>Streptophyta</taxon>
        <taxon>Embryophyta</taxon>
        <taxon>Tracheophyta</taxon>
        <taxon>Spermatophyta</taxon>
        <taxon>Magnoliopsida</taxon>
        <taxon>eudicotyledons</taxon>
        <taxon>Gunneridae</taxon>
        <taxon>Pentapetalae</taxon>
        <taxon>rosids</taxon>
        <taxon>fabids</taxon>
        <taxon>Fabales</taxon>
        <taxon>Fabaceae</taxon>
        <taxon>Papilionoideae</taxon>
        <taxon>50 kb inversion clade</taxon>
        <taxon>genistoids sensu lato</taxon>
        <taxon>core genistoids</taxon>
        <taxon>Genisteae</taxon>
        <taxon>Lupinus</taxon>
    </lineage>
</organism>
<protein>
    <submittedName>
        <fullName evidence="2">Uncharacterized protein</fullName>
    </submittedName>
</protein>